<dbReference type="Pfam" id="PF02786">
    <property type="entry name" value="CPSase_L_D2"/>
    <property type="match status" value="1"/>
</dbReference>
<dbReference type="EMBL" id="JAATLJ010000001">
    <property type="protein sequence ID" value="NIZ40732.1"/>
    <property type="molecule type" value="Genomic_DNA"/>
</dbReference>
<dbReference type="InterPro" id="IPR005481">
    <property type="entry name" value="BC-like_N"/>
</dbReference>
<keyword evidence="6 10" id="KW-0067">ATP-binding</keyword>
<dbReference type="PROSITE" id="PS50968">
    <property type="entry name" value="BIOTINYL_LIPOYL"/>
    <property type="match status" value="1"/>
</dbReference>
<dbReference type="InterPro" id="IPR013537">
    <property type="entry name" value="AcCoA_COase_cen"/>
</dbReference>
<evidence type="ECO:0000256" key="5">
    <source>
        <dbReference type="ARBA" id="ARBA00022832"/>
    </source>
</evidence>
<keyword evidence="5" id="KW-0276">Fatty acid metabolism</keyword>
<dbReference type="InterPro" id="IPR011054">
    <property type="entry name" value="Rudment_hybrid_motif"/>
</dbReference>
<dbReference type="SUPFAM" id="SSF51230">
    <property type="entry name" value="Single hybrid motif"/>
    <property type="match status" value="1"/>
</dbReference>
<evidence type="ECO:0000259" key="14">
    <source>
        <dbReference type="PROSITE" id="PS50989"/>
    </source>
</evidence>
<evidence type="ECO:0000259" key="13">
    <source>
        <dbReference type="PROSITE" id="PS50979"/>
    </source>
</evidence>
<dbReference type="GO" id="GO:0006633">
    <property type="term" value="P:fatty acid biosynthetic process"/>
    <property type="evidence" value="ECO:0007669"/>
    <property type="project" value="UniProtKB-KW"/>
</dbReference>
<evidence type="ECO:0000256" key="1">
    <source>
        <dbReference type="ARBA" id="ARBA00001953"/>
    </source>
</evidence>
<dbReference type="SUPFAM" id="SSF56059">
    <property type="entry name" value="Glutathione synthetase ATP-binding domain-like"/>
    <property type="match status" value="1"/>
</dbReference>
<dbReference type="Gene3D" id="3.90.226.10">
    <property type="entry name" value="2-enoyl-CoA Hydratase, Chain A, domain 1"/>
    <property type="match status" value="2"/>
</dbReference>
<accession>A0A968GA55</accession>
<evidence type="ECO:0000259" key="12">
    <source>
        <dbReference type="PROSITE" id="PS50975"/>
    </source>
</evidence>
<dbReference type="Pfam" id="PF01039">
    <property type="entry name" value="Carboxyl_trans"/>
    <property type="match status" value="1"/>
</dbReference>
<gene>
    <name evidence="15" type="ORF">HCT14_04310</name>
</gene>
<dbReference type="Gene3D" id="2.40.50.100">
    <property type="match status" value="1"/>
</dbReference>
<dbReference type="PROSITE" id="PS00867">
    <property type="entry name" value="CPSASE_2"/>
    <property type="match status" value="1"/>
</dbReference>
<evidence type="ECO:0000256" key="8">
    <source>
        <dbReference type="ARBA" id="ARBA00023160"/>
    </source>
</evidence>
<keyword evidence="2" id="KW-0444">Lipid biosynthesis</keyword>
<feature type="domain" description="Biotin carboxylation" evidence="13">
    <location>
        <begin position="5"/>
        <end position="461"/>
    </location>
</feature>
<evidence type="ECO:0000256" key="6">
    <source>
        <dbReference type="ARBA" id="ARBA00022840"/>
    </source>
</evidence>
<dbReference type="SUPFAM" id="SSF52440">
    <property type="entry name" value="PreATP-grasp domain"/>
    <property type="match status" value="1"/>
</dbReference>
<evidence type="ECO:0000256" key="2">
    <source>
        <dbReference type="ARBA" id="ARBA00022516"/>
    </source>
</evidence>
<dbReference type="InterPro" id="IPR005482">
    <property type="entry name" value="Biotin_COase_C"/>
</dbReference>
<evidence type="ECO:0000256" key="9">
    <source>
        <dbReference type="ARBA" id="ARBA00023267"/>
    </source>
</evidence>
<dbReference type="SMART" id="SM00878">
    <property type="entry name" value="Biotin_carb_C"/>
    <property type="match status" value="1"/>
</dbReference>
<feature type="domain" description="CoA carboxyltransferase C-terminal" evidence="14">
    <location>
        <begin position="1497"/>
        <end position="1772"/>
    </location>
</feature>
<keyword evidence="8" id="KW-0275">Fatty acid biosynthesis</keyword>
<dbReference type="GO" id="GO:0005524">
    <property type="term" value="F:ATP binding"/>
    <property type="evidence" value="ECO:0007669"/>
    <property type="project" value="UniProtKB-UniRule"/>
</dbReference>
<keyword evidence="16" id="KW-1185">Reference proteome</keyword>
<dbReference type="Pfam" id="PF02785">
    <property type="entry name" value="Biotin_carb_C"/>
    <property type="match status" value="1"/>
</dbReference>
<evidence type="ECO:0000256" key="3">
    <source>
        <dbReference type="ARBA" id="ARBA00022598"/>
    </source>
</evidence>
<sequence length="1772" mass="199893">MILEDGALIGVVNRGEAAMRFMRALKEYNFKHKTSFKSVAFYVEEEVSALFVQAADYAYPLSSFGTFSKTDTPYLMHDLLLHALTSSGCNAVWAGWGFVSEDTQFVFMLEQAGIVFLGPSAASMSSLGDKINSKALAMRSQVAVTPWSEEPIHSLEHAYEWAEKIGYPVILKASNAGGGRGIRFVWNKDSLEQAYHSTKDETKRITGTEIFFMERLVPVARHFEVQALGDCHGNVKTFGVRDCSIQRKNQKIIEETPPVHVDSALLDEMEASAKRLLEQAQYTGAGTVEFIYDVERGAAYFMEVNARLQVEHTITEELYQIDLVASQIDIARGLSIEEYQYTARGHVMELRLNAEDALQDFKPAPGYVRHFSLAAGLGVRIDSGVASGSTIPAQFDSMIAKIIVRGKDREEALARLERAIHESFIAIKGGTTNRLFALELLHHPQVIAGGVSTRFVEELLEKREFSPAYATHALLVVAAENYLLREEREEQIFAQEVRLLGQPREVKPLTAQSIVLTLNKQRYELEVRALSSKLFSIKYLNRQYLYTYHREMHQRSVLGFAGETLAVQVSASGMLWRIEVGNIAYLVDSDSYGVVAATSPGVILNVLVKEGDLVDAGAPLLYMEAMKMEMPIYAPMSGRVSAVMVDAGEQVMAGSVLVKLEESDDDKNRSIESEPVNYTLFDVMLQENPHSELEVQALMSGHIAKKHLEKYLQAEVEFLSMSLPYYVLTTHLFSHDSVAGGERLSFREGFLRLLRGLPYDEAPSDLQFIIDQLVRLYDDYSHRELDYNTILSLGRRLYHANAHRAEQEKLLQHLLVHIKEVDADVNRDLVDWLQAVVSMNNGLSTVAQDFIYHHFTKHDLKCLATDKVVRFQRVFDLMHRHPRHKHELMHMAINYGPASELELFMRANGGAQEYLSMEILVHKLYLNRNMRIGFYRPRYFEFEYTDYDGTVVTAALVVYLKHTDVREVLKSQHISHVLFMNHSQNKLKERDLQQSIEEDRASMKVRRISVLSADLDEFAVAYHHYQVEGGTFHEDNVYRDINPFHFHQLRLHRLSPFFIEHYRLSSTMGLIVAQAKEDPKDERFILYMSIEALRPLRQDKVYLLGLEESLSEGVFALRQAQLRRKKRLYWNRVLIFVQQPIDSLSNEIGNYALELSQKLLDTELGIERVSLYVNHQQGRQEEITLTSSGTLKQMQLMSRTPKEEPLKLQTRYDSKVMRAHARGVFYPYELICFLQNGDFGIPKAEFIEYDLVDESSYEIEIVKREPAHNQANVILGLIMQEVDGVVYKRVILLSDPTQDMGSLAEPEARRVIAALNMAEAMNLPVEWLPLSSGAKITLDSGTENLDWTAATLRRIIEFTQAGGEINIIVSGVNVGAQSYWNAEATMLMHTRGLLIMTESGSMLLTGKRALDFAGSVSARDNLGIGGAHAVMLPNGQAQMFAPTLKDAYRLLLQHYTTFYAGSNGKVAVVQTNDDPKRDMSVMAYEDAFESGFKTIGDIFSETYNADRKKPFSMRQVMASLCDHDTQPLERMAMMANAQGVIVWQARIGGYACGLIGIESHSQTRHGQFSSDGPSSYAGGTLYPMGSKKLARAVNIFSQRVPLVILANLSGFDGSPESLRLKQLEWGAEIGRAIVNFKGPILFVVTSRYHGGAYVVFSKMLNSNITTYALEGSFASVIGGAPAAAVVFPALVAKRTIADPRWVEAQRRKDMSASESNELYQEIYLEKQQELAVEFDQTHNIQRAKDVGSIDEIIKLSELREKVTAFISQYYQE</sequence>
<keyword evidence="7" id="KW-0443">Lipid metabolism</keyword>
<dbReference type="Pfam" id="PF08326">
    <property type="entry name" value="ACC_central"/>
    <property type="match status" value="1"/>
</dbReference>
<dbReference type="InterPro" id="IPR011053">
    <property type="entry name" value="Single_hybrid_motif"/>
</dbReference>
<dbReference type="PANTHER" id="PTHR18866">
    <property type="entry name" value="CARBOXYLASE:PYRUVATE/ACETYL-COA/PROPIONYL-COA CARBOXYLASE"/>
    <property type="match status" value="1"/>
</dbReference>
<name>A0A968GA55_9SPIO</name>
<dbReference type="InterPro" id="IPR016185">
    <property type="entry name" value="PreATP-grasp_dom_sf"/>
</dbReference>
<dbReference type="PANTHER" id="PTHR18866:SF33">
    <property type="entry name" value="METHYLCROTONOYL-COA CARBOXYLASE SUBUNIT ALPHA, MITOCHONDRIAL-RELATED"/>
    <property type="match status" value="1"/>
</dbReference>
<dbReference type="SUPFAM" id="SSF52096">
    <property type="entry name" value="ClpP/crotonase"/>
    <property type="match status" value="2"/>
</dbReference>
<dbReference type="Pfam" id="PF00289">
    <property type="entry name" value="Biotin_carb_N"/>
    <property type="match status" value="1"/>
</dbReference>
<evidence type="ECO:0000256" key="7">
    <source>
        <dbReference type="ARBA" id="ARBA00023098"/>
    </source>
</evidence>
<dbReference type="RefSeq" id="WP_167700315.1">
    <property type="nucleotide sequence ID" value="NZ_CP118174.1"/>
</dbReference>
<comment type="cofactor">
    <cofactor evidence="1">
        <name>biotin</name>
        <dbReference type="ChEBI" id="CHEBI:57586"/>
    </cofactor>
</comment>
<evidence type="ECO:0000313" key="15">
    <source>
        <dbReference type="EMBL" id="NIZ40732.1"/>
    </source>
</evidence>
<keyword evidence="4 10" id="KW-0547">Nucleotide-binding</keyword>
<proteinExistence type="predicted"/>
<dbReference type="InterPro" id="IPR005479">
    <property type="entry name" value="CPAse_ATP-bd"/>
</dbReference>
<dbReference type="InterPro" id="IPR050856">
    <property type="entry name" value="Biotin_carboxylase_complex"/>
</dbReference>
<keyword evidence="3" id="KW-0436">Ligase</keyword>
<dbReference type="InterPro" id="IPR034733">
    <property type="entry name" value="AcCoA_carboxyl_beta"/>
</dbReference>
<reference evidence="15 16" key="1">
    <citation type="submission" date="2020-03" db="EMBL/GenBank/DDBJ databases">
        <title>Spirochaetal bacteria isolated from arthropods constitute a novel genus Entomospira genus novum within the order Spirochaetales.</title>
        <authorList>
            <person name="Grana-Miraglia L."/>
            <person name="Sikutova S."/>
            <person name="Fingerle V."/>
            <person name="Sing A."/>
            <person name="Castillo-Ramirez S."/>
            <person name="Margos G."/>
            <person name="Rudolf I."/>
        </authorList>
    </citation>
    <scope>NUCLEOTIDE SEQUENCE [LARGE SCALE GENOMIC DNA]</scope>
    <source>
        <strain evidence="15 16">BR193</strain>
    </source>
</reference>
<dbReference type="PROSITE" id="PS50975">
    <property type="entry name" value="ATP_GRASP"/>
    <property type="match status" value="1"/>
</dbReference>
<dbReference type="GO" id="GO:0003989">
    <property type="term" value="F:acetyl-CoA carboxylase activity"/>
    <property type="evidence" value="ECO:0007669"/>
    <property type="project" value="InterPro"/>
</dbReference>
<protein>
    <submittedName>
        <fullName evidence="15">ATP-grasp domain-containing protein</fullName>
    </submittedName>
</protein>
<dbReference type="CDD" id="cd06850">
    <property type="entry name" value="biotinyl_domain"/>
    <property type="match status" value="1"/>
</dbReference>
<feature type="domain" description="ATP-grasp" evidence="12">
    <location>
        <begin position="136"/>
        <end position="332"/>
    </location>
</feature>
<dbReference type="InterPro" id="IPR000089">
    <property type="entry name" value="Biotin_lipoyl"/>
</dbReference>
<evidence type="ECO:0000313" key="16">
    <source>
        <dbReference type="Proteomes" id="UP000711995"/>
    </source>
</evidence>
<dbReference type="InterPro" id="IPR011764">
    <property type="entry name" value="Biotin_carboxylation_dom"/>
</dbReference>
<dbReference type="PROSITE" id="PS50989">
    <property type="entry name" value="COA_CT_CTER"/>
    <property type="match status" value="1"/>
</dbReference>
<feature type="domain" description="Lipoyl-binding" evidence="11">
    <location>
        <begin position="583"/>
        <end position="661"/>
    </location>
</feature>
<comment type="caution">
    <text evidence="15">The sequence shown here is derived from an EMBL/GenBank/DDBJ whole genome shotgun (WGS) entry which is preliminary data.</text>
</comment>
<dbReference type="FunFam" id="3.30.1490.20:FF:000003">
    <property type="entry name" value="acetyl-CoA carboxylase isoform X1"/>
    <property type="match status" value="1"/>
</dbReference>
<dbReference type="PROSITE" id="PS50979">
    <property type="entry name" value="BC"/>
    <property type="match status" value="1"/>
</dbReference>
<dbReference type="Gene3D" id="3.30.470.20">
    <property type="entry name" value="ATP-grasp fold, B domain"/>
    <property type="match status" value="1"/>
</dbReference>
<evidence type="ECO:0000256" key="4">
    <source>
        <dbReference type="ARBA" id="ARBA00022741"/>
    </source>
</evidence>
<dbReference type="GO" id="GO:0046872">
    <property type="term" value="F:metal ion binding"/>
    <property type="evidence" value="ECO:0007669"/>
    <property type="project" value="InterPro"/>
</dbReference>
<dbReference type="InterPro" id="IPR011763">
    <property type="entry name" value="COA_CT_C"/>
</dbReference>
<organism evidence="15 16">
    <name type="scientific">Entomospira entomophila</name>
    <dbReference type="NCBI Taxonomy" id="2719988"/>
    <lineage>
        <taxon>Bacteria</taxon>
        <taxon>Pseudomonadati</taxon>
        <taxon>Spirochaetota</taxon>
        <taxon>Spirochaetia</taxon>
        <taxon>Spirochaetales</taxon>
        <taxon>Spirochaetaceae</taxon>
        <taxon>Entomospira</taxon>
    </lineage>
</organism>
<keyword evidence="9" id="KW-0092">Biotin</keyword>
<dbReference type="SUPFAM" id="SSF51246">
    <property type="entry name" value="Rudiment single hybrid motif"/>
    <property type="match status" value="1"/>
</dbReference>
<dbReference type="PROSITE" id="PS50096">
    <property type="entry name" value="IQ"/>
    <property type="match status" value="1"/>
</dbReference>
<dbReference type="PROSITE" id="PS00866">
    <property type="entry name" value="CPSASE_1"/>
    <property type="match status" value="1"/>
</dbReference>
<dbReference type="InterPro" id="IPR011761">
    <property type="entry name" value="ATP-grasp"/>
</dbReference>
<evidence type="ECO:0000256" key="10">
    <source>
        <dbReference type="PROSITE-ProRule" id="PRU00409"/>
    </source>
</evidence>
<evidence type="ECO:0000259" key="11">
    <source>
        <dbReference type="PROSITE" id="PS50968"/>
    </source>
</evidence>
<dbReference type="Pfam" id="PF00364">
    <property type="entry name" value="Biotin_lipoyl"/>
    <property type="match status" value="1"/>
</dbReference>
<dbReference type="Proteomes" id="UP000711995">
    <property type="component" value="Unassembled WGS sequence"/>
</dbReference>
<dbReference type="InterPro" id="IPR029045">
    <property type="entry name" value="ClpP/crotonase-like_dom_sf"/>
</dbReference>